<proteinExistence type="predicted"/>
<gene>
    <name evidence="1" type="ORF">RSE6_02285</name>
</gene>
<evidence type="ECO:0000313" key="1">
    <source>
        <dbReference type="EMBL" id="CZT42396.1"/>
    </source>
</evidence>
<evidence type="ECO:0000313" key="2">
    <source>
        <dbReference type="Proteomes" id="UP000177625"/>
    </source>
</evidence>
<dbReference type="Proteomes" id="UP000177625">
    <property type="component" value="Unassembled WGS sequence"/>
</dbReference>
<dbReference type="EMBL" id="FJVC01000092">
    <property type="protein sequence ID" value="CZT42396.1"/>
    <property type="molecule type" value="Genomic_DNA"/>
</dbReference>
<protein>
    <submittedName>
        <fullName evidence="1">Uncharacterized protein</fullName>
    </submittedName>
</protein>
<reference evidence="2" key="1">
    <citation type="submission" date="2016-03" db="EMBL/GenBank/DDBJ databases">
        <authorList>
            <person name="Guldener U."/>
        </authorList>
    </citation>
    <scope>NUCLEOTIDE SEQUENCE [LARGE SCALE GENOMIC DNA]</scope>
</reference>
<accession>A0A1E1LZW0</accession>
<sequence length="78" mass="8373">MEISRVLSSSSAPGPGYEMEASSAITADTPLANSGSGVKICLGVLKLLLRSIFTDCLKDIYRPRTSNTASAFSIEYRR</sequence>
<organism evidence="1 2">
    <name type="scientific">Rhynchosporium secalis</name>
    <name type="common">Barley scald fungus</name>
    <dbReference type="NCBI Taxonomy" id="38038"/>
    <lineage>
        <taxon>Eukaryota</taxon>
        <taxon>Fungi</taxon>
        <taxon>Dikarya</taxon>
        <taxon>Ascomycota</taxon>
        <taxon>Pezizomycotina</taxon>
        <taxon>Leotiomycetes</taxon>
        <taxon>Helotiales</taxon>
        <taxon>Ploettnerulaceae</taxon>
        <taxon>Rhynchosporium</taxon>
    </lineage>
</organism>
<dbReference type="AlphaFoldDB" id="A0A1E1LZW0"/>
<name>A0A1E1LZW0_RHYSE</name>
<keyword evidence="2" id="KW-1185">Reference proteome</keyword>